<feature type="short sequence motif" description="GXSXG" evidence="4">
    <location>
        <begin position="214"/>
        <end position="218"/>
    </location>
</feature>
<feature type="domain" description="PNPLA" evidence="5">
    <location>
        <begin position="164"/>
        <end position="319"/>
    </location>
</feature>
<evidence type="ECO:0000313" key="7">
    <source>
        <dbReference type="Proteomes" id="UP000605986"/>
    </source>
</evidence>
<proteinExistence type="predicted"/>
<dbReference type="AlphaFoldDB" id="A0A8H4KQI2"/>
<dbReference type="GO" id="GO:0047499">
    <property type="term" value="F:calcium-independent phospholipase A2 activity"/>
    <property type="evidence" value="ECO:0007669"/>
    <property type="project" value="TreeGrafter"/>
</dbReference>
<dbReference type="GO" id="GO:0016020">
    <property type="term" value="C:membrane"/>
    <property type="evidence" value="ECO:0007669"/>
    <property type="project" value="TreeGrafter"/>
</dbReference>
<dbReference type="InterPro" id="IPR016035">
    <property type="entry name" value="Acyl_Trfase/lysoPLipase"/>
</dbReference>
<evidence type="ECO:0000259" key="5">
    <source>
        <dbReference type="PROSITE" id="PS51635"/>
    </source>
</evidence>
<evidence type="ECO:0000256" key="4">
    <source>
        <dbReference type="PROSITE-ProRule" id="PRU01161"/>
    </source>
</evidence>
<evidence type="ECO:0000256" key="3">
    <source>
        <dbReference type="ARBA" id="ARBA00023098"/>
    </source>
</evidence>
<dbReference type="EMBL" id="JAADJG010000125">
    <property type="protein sequence ID" value="KAF4454400.1"/>
    <property type="molecule type" value="Genomic_DNA"/>
</dbReference>
<feature type="active site" description="Nucleophile" evidence="4">
    <location>
        <position position="216"/>
    </location>
</feature>
<evidence type="ECO:0000256" key="2">
    <source>
        <dbReference type="ARBA" id="ARBA00022963"/>
    </source>
</evidence>
<gene>
    <name evidence="6" type="ORF">F53441_3026</name>
</gene>
<feature type="short sequence motif" description="DGA/G" evidence="4">
    <location>
        <begin position="306"/>
        <end position="308"/>
    </location>
</feature>
<dbReference type="PANTHER" id="PTHR24185:SF1">
    <property type="entry name" value="CALCIUM-INDEPENDENT PHOSPHOLIPASE A2-GAMMA"/>
    <property type="match status" value="1"/>
</dbReference>
<dbReference type="PANTHER" id="PTHR24185">
    <property type="entry name" value="CALCIUM-INDEPENDENT PHOSPHOLIPASE A2-GAMMA"/>
    <property type="match status" value="1"/>
</dbReference>
<accession>A0A8H4KQI2</accession>
<keyword evidence="2 4" id="KW-0442">Lipid degradation</keyword>
<reference evidence="6" key="1">
    <citation type="submission" date="2020-01" db="EMBL/GenBank/DDBJ databases">
        <title>Identification and distribution of gene clusters putatively required for synthesis of sphingolipid metabolism inhibitors in phylogenetically diverse species of the filamentous fungus Fusarium.</title>
        <authorList>
            <person name="Kim H.-S."/>
            <person name="Busman M."/>
            <person name="Brown D.W."/>
            <person name="Divon H."/>
            <person name="Uhlig S."/>
            <person name="Proctor R.H."/>
        </authorList>
    </citation>
    <scope>NUCLEOTIDE SEQUENCE</scope>
    <source>
        <strain evidence="6">NRRL 53441</strain>
    </source>
</reference>
<dbReference type="GO" id="GO:0019369">
    <property type="term" value="P:arachidonate metabolic process"/>
    <property type="evidence" value="ECO:0007669"/>
    <property type="project" value="TreeGrafter"/>
</dbReference>
<protein>
    <submittedName>
        <fullName evidence="6">FabD/lysophospholipase-like protein</fullName>
    </submittedName>
</protein>
<dbReference type="InterPro" id="IPR002641">
    <property type="entry name" value="PNPLA_dom"/>
</dbReference>
<evidence type="ECO:0000256" key="1">
    <source>
        <dbReference type="ARBA" id="ARBA00022801"/>
    </source>
</evidence>
<feature type="active site" description="Proton acceptor" evidence="4">
    <location>
        <position position="306"/>
    </location>
</feature>
<dbReference type="PROSITE" id="PS51635">
    <property type="entry name" value="PNPLA"/>
    <property type="match status" value="1"/>
</dbReference>
<dbReference type="OrthoDB" id="1658288at2759"/>
<keyword evidence="3 4" id="KW-0443">Lipid metabolism</keyword>
<dbReference type="GO" id="GO:0046486">
    <property type="term" value="P:glycerolipid metabolic process"/>
    <property type="evidence" value="ECO:0007669"/>
    <property type="project" value="UniProtKB-ARBA"/>
</dbReference>
<keyword evidence="7" id="KW-1185">Reference proteome</keyword>
<dbReference type="Gene3D" id="3.40.1090.10">
    <property type="entry name" value="Cytosolic phospholipase A2 catalytic domain"/>
    <property type="match status" value="2"/>
</dbReference>
<dbReference type="Proteomes" id="UP000605986">
    <property type="component" value="Unassembled WGS sequence"/>
</dbReference>
<name>A0A8H4KQI2_9HYPO</name>
<sequence length="429" mass="49113">MDEQESTNITRDLSAREASISKSSRICRRFLCILQSEEPYDPQIQGAITALRDIESALRVLRLYYHEYSNTDRWDREKERVFDTILANDFGILERLCNKIDDCDRRGERWKLSDHEGYQTLFGDLIPLQDQLNNHAEEIRSQDRFPAPDLTKSEHIKPHGVRLLSIDGGGVRGIVSLLVLQKIMESVRDHEIARDPSAGTHDRHPADYFDLAGGTSTGGLVCIMLFRLVRGKPRDHRALSNMLTLTAFLCTLRKHDNFAVRLRSYHIFDGSLPEYHYSTIWQAARATSAAPFYFPEANIGRSKFWDGGLANNNPVDEVWAEKSLLFQKRAVKCVISLGTAFSRGGRLLTNLTNVENVHRRFEDMMRAESIEYFRFDPSTLKDDIGMSDYGQIETLKHHTNEYLGQPPIRALIDICAQLLCYEKEIEVTG</sequence>
<comment type="caution">
    <text evidence="6">The sequence shown here is derived from an EMBL/GenBank/DDBJ whole genome shotgun (WGS) entry which is preliminary data.</text>
</comment>
<organism evidence="6 7">
    <name type="scientific">Fusarium austroafricanum</name>
    <dbReference type="NCBI Taxonomy" id="2364996"/>
    <lineage>
        <taxon>Eukaryota</taxon>
        <taxon>Fungi</taxon>
        <taxon>Dikarya</taxon>
        <taxon>Ascomycota</taxon>
        <taxon>Pezizomycotina</taxon>
        <taxon>Sordariomycetes</taxon>
        <taxon>Hypocreomycetidae</taxon>
        <taxon>Hypocreales</taxon>
        <taxon>Nectriaceae</taxon>
        <taxon>Fusarium</taxon>
        <taxon>Fusarium concolor species complex</taxon>
    </lineage>
</organism>
<dbReference type="GO" id="GO:0016042">
    <property type="term" value="P:lipid catabolic process"/>
    <property type="evidence" value="ECO:0007669"/>
    <property type="project" value="UniProtKB-UniRule"/>
</dbReference>
<evidence type="ECO:0000313" key="6">
    <source>
        <dbReference type="EMBL" id="KAF4454400.1"/>
    </source>
</evidence>
<feature type="short sequence motif" description="GXGXXG" evidence="4">
    <location>
        <begin position="168"/>
        <end position="173"/>
    </location>
</feature>
<dbReference type="Pfam" id="PF01734">
    <property type="entry name" value="Patatin"/>
    <property type="match status" value="2"/>
</dbReference>
<dbReference type="SUPFAM" id="SSF52151">
    <property type="entry name" value="FabD/lysophospholipase-like"/>
    <property type="match status" value="1"/>
</dbReference>
<keyword evidence="1 4" id="KW-0378">Hydrolase</keyword>